<accession>A0ABQ5V3B4</accession>
<reference evidence="1" key="1">
    <citation type="journal article" date="2014" name="Int. J. Syst. Evol. Microbiol.">
        <title>Complete genome of a new Firmicutes species belonging to the dominant human colonic microbiota ('Ruminococcus bicirculans') reveals two chromosomes and a selective capacity to utilize plant glucans.</title>
        <authorList>
            <consortium name="NISC Comparative Sequencing Program"/>
            <person name="Wegmann U."/>
            <person name="Louis P."/>
            <person name="Goesmann A."/>
            <person name="Henrissat B."/>
            <person name="Duncan S.H."/>
            <person name="Flint H.J."/>
        </authorList>
    </citation>
    <scope>NUCLEOTIDE SEQUENCE</scope>
    <source>
        <strain evidence="1">NBRC 108216</strain>
    </source>
</reference>
<organism evidence="1 2">
    <name type="scientific">Algimonas porphyrae</name>
    <dbReference type="NCBI Taxonomy" id="1128113"/>
    <lineage>
        <taxon>Bacteria</taxon>
        <taxon>Pseudomonadati</taxon>
        <taxon>Pseudomonadota</taxon>
        <taxon>Alphaproteobacteria</taxon>
        <taxon>Maricaulales</taxon>
        <taxon>Robiginitomaculaceae</taxon>
        <taxon>Algimonas</taxon>
    </lineage>
</organism>
<proteinExistence type="predicted"/>
<name>A0ABQ5V3B4_9PROT</name>
<dbReference type="EMBL" id="BSNJ01000008">
    <property type="protein sequence ID" value="GLQ22009.1"/>
    <property type="molecule type" value="Genomic_DNA"/>
</dbReference>
<reference evidence="1" key="2">
    <citation type="submission" date="2023-01" db="EMBL/GenBank/DDBJ databases">
        <title>Draft genome sequence of Algimonas porphyrae strain NBRC 108216.</title>
        <authorList>
            <person name="Sun Q."/>
            <person name="Mori K."/>
        </authorList>
    </citation>
    <scope>NUCLEOTIDE SEQUENCE</scope>
    <source>
        <strain evidence="1">NBRC 108216</strain>
    </source>
</reference>
<gene>
    <name evidence="1" type="ORF">GCM10007854_29640</name>
</gene>
<protein>
    <submittedName>
        <fullName evidence="1">Uncharacterized protein</fullName>
    </submittedName>
</protein>
<evidence type="ECO:0000313" key="1">
    <source>
        <dbReference type="EMBL" id="GLQ22009.1"/>
    </source>
</evidence>
<sequence>MNDGKIAVFDIQSSGRGYHGYTDTYKKSMDQEMAEKFSAMADTIKAKALES</sequence>
<dbReference type="Proteomes" id="UP001161390">
    <property type="component" value="Unassembled WGS sequence"/>
</dbReference>
<evidence type="ECO:0000313" key="2">
    <source>
        <dbReference type="Proteomes" id="UP001161390"/>
    </source>
</evidence>
<comment type="caution">
    <text evidence="1">The sequence shown here is derived from an EMBL/GenBank/DDBJ whole genome shotgun (WGS) entry which is preliminary data.</text>
</comment>
<keyword evidence="2" id="KW-1185">Reference proteome</keyword>